<organism evidence="2 3">
    <name type="scientific">Trichormus variabilis NIES-23</name>
    <dbReference type="NCBI Taxonomy" id="1973479"/>
    <lineage>
        <taxon>Bacteria</taxon>
        <taxon>Bacillati</taxon>
        <taxon>Cyanobacteriota</taxon>
        <taxon>Cyanophyceae</taxon>
        <taxon>Nostocales</taxon>
        <taxon>Nostocaceae</taxon>
        <taxon>Trichormus</taxon>
    </lineage>
</organism>
<dbReference type="PANTHER" id="PTHR46844">
    <property type="entry name" value="SLR5058 PROTEIN"/>
    <property type="match status" value="1"/>
</dbReference>
<dbReference type="SUPFAM" id="SSF52540">
    <property type="entry name" value="P-loop containing nucleoside triphosphate hydrolases"/>
    <property type="match status" value="1"/>
</dbReference>
<dbReference type="Pfam" id="PF05729">
    <property type="entry name" value="NACHT"/>
    <property type="match status" value="1"/>
</dbReference>
<dbReference type="SUPFAM" id="SSF47413">
    <property type="entry name" value="lambda repressor-like DNA-binding domains"/>
    <property type="match status" value="1"/>
</dbReference>
<proteinExistence type="predicted"/>
<dbReference type="AlphaFoldDB" id="A0A1Z4KKB6"/>
<dbReference type="InterPro" id="IPR007111">
    <property type="entry name" value="NACHT_NTPase"/>
</dbReference>
<sequence length="766" mass="88439">MTSQGLRASPEGIRAAKTALTDKTLTQQKLAAALGITRQPVSKFFAGEPVSRSCFVQICQQLGLSWQKVVGLAEEAISETKLQSQGIDLDALVREVRQKRQEKIQDHCSTLQMLDIAQAIPLSEIYTPVSILEEITSQQWREISDLMNDWCIESNFQGFGQGKHQRALPGLDAISRYSKLMLLGKPGSGKTTFLQYLAMECNYGKLRPNQVPIFIRLKEFAEDTQRESELNLLQYLVQEFRCNGVEEESTLAVLTGGKALILLDALDEVPLSHVDKVIREIRKFIQTFYKNQFVITCRVSAQKYRFQGFTEVEIADFQEQQRDVFVKQWFMAVAHLSSKEGESTCNIFTQQLNLPENQRIRELANTPILLHLLCLIFKVKMQFPCKSANLYEQALNIFLARWDETRGIKRDDFYAHLNLADKKKLLCYLAVNTFVKGDYFFTSDKIQDLICDYLSNQSNTIDLQQHSIDILQGIEAQDGLLVERARGIDSFSHLAFQEYLTAKYIVDDAQNYNWQLLINHIGEERWHNLFLLIVSMLDKPDNILQLMKDKVDELVAADEKIQSYLVWLHQKTNEVVNSGQVFATRAFYMICSYFFADSDNNVLAGDLFNDISFNAELALDQLLFSTLNCVSELEICFEQNLHHAHAFNYIYALNINFDEAINIVSDAEFREELQKLKKGLPSAESNFEKLVSWWDENGKSWNQQLSIKIIKYRNIGHNWQFEKQQVRLLQQYFKANKLLMDCLRYALNDGLKQKIEDELFLIYQKR</sequence>
<name>A0A1Z4KKB6_ANAVA</name>
<accession>A0A1Z4KKB6</accession>
<evidence type="ECO:0000313" key="3">
    <source>
        <dbReference type="Proteomes" id="UP000217507"/>
    </source>
</evidence>
<dbReference type="Proteomes" id="UP000217507">
    <property type="component" value="Chromosome"/>
</dbReference>
<dbReference type="PROSITE" id="PS50837">
    <property type="entry name" value="NACHT"/>
    <property type="match status" value="1"/>
</dbReference>
<dbReference type="EMBL" id="AP018216">
    <property type="protein sequence ID" value="BAY69415.1"/>
    <property type="molecule type" value="Genomic_DNA"/>
</dbReference>
<dbReference type="PANTHER" id="PTHR46844:SF1">
    <property type="entry name" value="SLR5058 PROTEIN"/>
    <property type="match status" value="1"/>
</dbReference>
<dbReference type="Pfam" id="PF22727">
    <property type="entry name" value="NCH2"/>
    <property type="match status" value="1"/>
</dbReference>
<dbReference type="InterPro" id="IPR027417">
    <property type="entry name" value="P-loop_NTPase"/>
</dbReference>
<dbReference type="InterPro" id="IPR054501">
    <property type="entry name" value="NCH2"/>
</dbReference>
<evidence type="ECO:0000259" key="1">
    <source>
        <dbReference type="PROSITE" id="PS50837"/>
    </source>
</evidence>
<reference evidence="2 3" key="1">
    <citation type="submission" date="2017-06" db="EMBL/GenBank/DDBJ databases">
        <title>Genome sequencing of cyanobaciteial culture collection at National Institute for Environmental Studies (NIES).</title>
        <authorList>
            <person name="Hirose Y."/>
            <person name="Shimura Y."/>
            <person name="Fujisawa T."/>
            <person name="Nakamura Y."/>
            <person name="Kawachi M."/>
        </authorList>
    </citation>
    <scope>NUCLEOTIDE SEQUENCE [LARGE SCALE GENOMIC DNA]</scope>
    <source>
        <strain evidence="2 3">NIES-23</strain>
    </source>
</reference>
<dbReference type="GO" id="GO:0003677">
    <property type="term" value="F:DNA binding"/>
    <property type="evidence" value="ECO:0007669"/>
    <property type="project" value="InterPro"/>
</dbReference>
<protein>
    <recommendedName>
        <fullName evidence="1">NACHT domain-containing protein</fullName>
    </recommendedName>
</protein>
<dbReference type="InterPro" id="IPR010982">
    <property type="entry name" value="Lambda_DNA-bd_dom_sf"/>
</dbReference>
<gene>
    <name evidence="2" type="ORF">NIES23_22090</name>
</gene>
<dbReference type="Gene3D" id="3.40.50.300">
    <property type="entry name" value="P-loop containing nucleotide triphosphate hydrolases"/>
    <property type="match status" value="1"/>
</dbReference>
<feature type="domain" description="NACHT" evidence="1">
    <location>
        <begin position="178"/>
        <end position="298"/>
    </location>
</feature>
<evidence type="ECO:0000313" key="2">
    <source>
        <dbReference type="EMBL" id="BAY69415.1"/>
    </source>
</evidence>